<dbReference type="AlphaFoldDB" id="A0A927MS96"/>
<dbReference type="Gene3D" id="2.60.40.1220">
    <property type="match status" value="2"/>
</dbReference>
<evidence type="ECO:0000313" key="4">
    <source>
        <dbReference type="Proteomes" id="UP000658225"/>
    </source>
</evidence>
<dbReference type="InterPro" id="IPR014755">
    <property type="entry name" value="Cu-Rt/internalin_Ig-like"/>
</dbReference>
<feature type="domain" description="SLH" evidence="2">
    <location>
        <begin position="161"/>
        <end position="221"/>
    </location>
</feature>
<feature type="domain" description="SLH" evidence="2">
    <location>
        <begin position="35"/>
        <end position="96"/>
    </location>
</feature>
<dbReference type="RefSeq" id="WP_192600079.1">
    <property type="nucleotide sequence ID" value="NZ_JADBEL010000026.1"/>
</dbReference>
<gene>
    <name evidence="3" type="ORF">H4683_003561</name>
</gene>
<evidence type="ECO:0000259" key="2">
    <source>
        <dbReference type="PROSITE" id="PS51272"/>
    </source>
</evidence>
<accession>A0A927MS96</accession>
<comment type="caution">
    <text evidence="3">The sequence shown here is derived from an EMBL/GenBank/DDBJ whole genome shotgun (WGS) entry which is preliminary data.</text>
</comment>
<dbReference type="EMBL" id="JADBEL010000026">
    <property type="protein sequence ID" value="MBE1556436.1"/>
    <property type="molecule type" value="Genomic_DNA"/>
</dbReference>
<protein>
    <recommendedName>
        <fullName evidence="2">SLH domain-containing protein</fullName>
    </recommendedName>
</protein>
<dbReference type="InterPro" id="IPR051465">
    <property type="entry name" value="Cell_Envelope_Struct_Comp"/>
</dbReference>
<dbReference type="PROSITE" id="PS51272">
    <property type="entry name" value="SLH"/>
    <property type="match status" value="3"/>
</dbReference>
<feature type="domain" description="SLH" evidence="2">
    <location>
        <begin position="97"/>
        <end position="160"/>
    </location>
</feature>
<evidence type="ECO:0000313" key="3">
    <source>
        <dbReference type="EMBL" id="MBE1556436.1"/>
    </source>
</evidence>
<organism evidence="3 4">
    <name type="scientific">Sporosarcina limicola</name>
    <dbReference type="NCBI Taxonomy" id="34101"/>
    <lineage>
        <taxon>Bacteria</taxon>
        <taxon>Bacillati</taxon>
        <taxon>Bacillota</taxon>
        <taxon>Bacilli</taxon>
        <taxon>Bacillales</taxon>
        <taxon>Caryophanaceae</taxon>
        <taxon>Sporosarcina</taxon>
    </lineage>
</organism>
<proteinExistence type="predicted"/>
<dbReference type="InterPro" id="IPR001119">
    <property type="entry name" value="SLH_dom"/>
</dbReference>
<sequence>MKKSNYEKIFKAMLATTVATGVFVAAAPVNTMAAKSTFSDVKDIPGQHFYEAVTDFSARGMISGYSDGSFKPNKNITRQDAAKLLALSLGLDTVNVKNPGFKDVSKTSPNYGYIAALVEAGIISGYEDNTFKPDGSLSRAQMAKIIVLGFEFVEKGSVKLPFSDINAKQWHVEYVRTLYSKKITTGTTPTKFSPNALVTRGQMASFVFRSEAITKVPKPEPKPELEPKPKPVDEDKVAVEAAANQLKAGAVTVSRGNDATNENKLVAVQTYVTSLVTEKGVVVKAATGTTAGNYIITLTKGEAKVDKTIAVTFDFAAGDRFVTEVKAINAKQVEVKFATPIVKTTVLNASNEVQNMTFTMVTSATVNPGQLKGSLSEDGKTLTITANGVFDGEYAFKSTAEIKSVTGEKFEEYTAIVKANDKVAPKFVSGSAAAKTYTNSFALLFDEPVNAAGVIAYVNDVAATVSNNSTNPNRLDVTANTQVIAGTTATIKLTNVKDYNNNFTSPNPVETTLTITADTVAPTVLNVKVIGENRVEMTYDKNMNIASFTGKARIVQANGTVTHLTASAGTNEKTVVLTGAGLFFNDTYNAILFVDADVKDTVGNSAALYSSSVTLYKDTIAPALTTVEFKDGKIVANFTEDIATAGNNAITVIDQTTGVATSVYLNYYSAQNAVIANNTLTIAHALPNGTYQLRLPANTVVDKAGTPNPNAIATQTFIVQNVISSDTTRPVVSAVTNYPVANGRVEQTAIYTVTDADSGVNLAAVQDINNYTWDGKALPLGSYVTTVITGSADKATSVAVTVHVPSASVPTTKTATFTVNNLRDNAGNTIASAGAGEVTFVSNYQNYNQPEFNYAKIDYDNTSLILGFSEAIHSLDASDFEITLNGHLLKTSSIAAIYRSNTNSNTNSNTFVTSINASVGNDVWIDGRTRDVIYLDTNGNSRYDTGDLLLEVVDSSTYRYDATNSVLVNLNANYVTSLRVKLVQDNHSPVQGLQGNYALFNREIIVR</sequence>
<keyword evidence="1" id="KW-0732">Signal</keyword>
<name>A0A927MS96_9BACL</name>
<reference evidence="3" key="1">
    <citation type="submission" date="2020-10" db="EMBL/GenBank/DDBJ databases">
        <title>Genomic Encyclopedia of Type Strains, Phase IV (KMG-IV): sequencing the most valuable type-strain genomes for metagenomic binning, comparative biology and taxonomic classification.</title>
        <authorList>
            <person name="Goeker M."/>
        </authorList>
    </citation>
    <scope>NUCLEOTIDE SEQUENCE</scope>
    <source>
        <strain evidence="3">DSM 13886</strain>
    </source>
</reference>
<dbReference type="PANTHER" id="PTHR43308">
    <property type="entry name" value="OUTER MEMBRANE PROTEIN ALPHA-RELATED"/>
    <property type="match status" value="1"/>
</dbReference>
<dbReference type="Proteomes" id="UP000658225">
    <property type="component" value="Unassembled WGS sequence"/>
</dbReference>
<evidence type="ECO:0000256" key="1">
    <source>
        <dbReference type="ARBA" id="ARBA00022729"/>
    </source>
</evidence>
<dbReference type="Pfam" id="PF00395">
    <property type="entry name" value="SLH"/>
    <property type="match status" value="3"/>
</dbReference>
<keyword evidence="4" id="KW-1185">Reference proteome</keyword>